<dbReference type="Gene3D" id="1.10.238.160">
    <property type="match status" value="1"/>
</dbReference>
<evidence type="ECO:0000313" key="3">
    <source>
        <dbReference type="Proteomes" id="UP000011885"/>
    </source>
</evidence>
<dbReference type="Proteomes" id="UP000011885">
    <property type="component" value="Unassembled WGS sequence"/>
</dbReference>
<protein>
    <submittedName>
        <fullName evidence="2">Prophage CP4-57 regulatory</fullName>
    </submittedName>
</protein>
<organism evidence="2 3">
    <name type="scientific">Rhodopirellula sallentina SM41</name>
    <dbReference type="NCBI Taxonomy" id="1263870"/>
    <lineage>
        <taxon>Bacteria</taxon>
        <taxon>Pseudomonadati</taxon>
        <taxon>Planctomycetota</taxon>
        <taxon>Planctomycetia</taxon>
        <taxon>Pirellulales</taxon>
        <taxon>Pirellulaceae</taxon>
        <taxon>Rhodopirellula</taxon>
    </lineage>
</organism>
<reference evidence="2 3" key="1">
    <citation type="journal article" date="2013" name="Mar. Genomics">
        <title>Expression of sulfatases in Rhodopirellula baltica and the diversity of sulfatases in the genus Rhodopirellula.</title>
        <authorList>
            <person name="Wegner C.E."/>
            <person name="Richter-Heitmann T."/>
            <person name="Klindworth A."/>
            <person name="Klockow C."/>
            <person name="Richter M."/>
            <person name="Achstetter T."/>
            <person name="Glockner F.O."/>
            <person name="Harder J."/>
        </authorList>
    </citation>
    <scope>NUCLEOTIDE SEQUENCE [LARGE SCALE GENOMIC DNA]</scope>
    <source>
        <strain evidence="2 3">SM41</strain>
    </source>
</reference>
<evidence type="ECO:0000259" key="1">
    <source>
        <dbReference type="Pfam" id="PF12728"/>
    </source>
</evidence>
<dbReference type="EMBL" id="ANOH01000039">
    <property type="protein sequence ID" value="EMI58131.1"/>
    <property type="molecule type" value="Genomic_DNA"/>
</dbReference>
<proteinExistence type="predicted"/>
<dbReference type="RefSeq" id="WP_008673877.1">
    <property type="nucleotide sequence ID" value="NZ_ANOH01000039.1"/>
</dbReference>
<dbReference type="InterPro" id="IPR041657">
    <property type="entry name" value="HTH_17"/>
</dbReference>
<dbReference type="OrthoDB" id="291753at2"/>
<dbReference type="SUPFAM" id="SSF46955">
    <property type="entry name" value="Putative DNA-binding domain"/>
    <property type="match status" value="1"/>
</dbReference>
<dbReference type="Pfam" id="PF12728">
    <property type="entry name" value="HTH_17"/>
    <property type="match status" value="1"/>
</dbReference>
<name>M5UJU7_9BACT</name>
<keyword evidence="3" id="KW-1185">Reference proteome</keyword>
<dbReference type="InterPro" id="IPR010093">
    <property type="entry name" value="SinI_DNA-bd"/>
</dbReference>
<feature type="domain" description="Helix-turn-helix" evidence="1">
    <location>
        <begin position="14"/>
        <end position="60"/>
    </location>
</feature>
<accession>M5UJU7</accession>
<evidence type="ECO:0000313" key="2">
    <source>
        <dbReference type="EMBL" id="EMI58131.1"/>
    </source>
</evidence>
<sequence length="73" mass="8304">MNRPQTVANDAARYMTAKQVGKRFACSERTIYRWADTGKMPPPVKIGGAVRFKIEAIDEWEADGFPHHRNASR</sequence>
<dbReference type="InterPro" id="IPR009061">
    <property type="entry name" value="DNA-bd_dom_put_sf"/>
</dbReference>
<dbReference type="NCBIfam" id="TIGR01764">
    <property type="entry name" value="excise"/>
    <property type="match status" value="1"/>
</dbReference>
<comment type="caution">
    <text evidence="2">The sequence shown here is derived from an EMBL/GenBank/DDBJ whole genome shotgun (WGS) entry which is preliminary data.</text>
</comment>
<dbReference type="AlphaFoldDB" id="M5UJU7"/>
<gene>
    <name evidence="2" type="ORF">RSSM_00411</name>
</gene>
<dbReference type="GO" id="GO:0003677">
    <property type="term" value="F:DNA binding"/>
    <property type="evidence" value="ECO:0007669"/>
    <property type="project" value="InterPro"/>
</dbReference>
<dbReference type="PATRIC" id="fig|1263870.3.peg.447"/>